<dbReference type="SUPFAM" id="SSF47384">
    <property type="entry name" value="Homodimeric domain of signal transducing histidine kinase"/>
    <property type="match status" value="1"/>
</dbReference>
<dbReference type="Pfam" id="PF00512">
    <property type="entry name" value="HisKA"/>
    <property type="match status" value="1"/>
</dbReference>
<dbReference type="Pfam" id="PF02518">
    <property type="entry name" value="HATPase_c"/>
    <property type="match status" value="1"/>
</dbReference>
<evidence type="ECO:0000256" key="6">
    <source>
        <dbReference type="ARBA" id="ARBA00022679"/>
    </source>
</evidence>
<evidence type="ECO:0000256" key="1">
    <source>
        <dbReference type="ARBA" id="ARBA00000085"/>
    </source>
</evidence>
<keyword evidence="6" id="KW-0808">Transferase</keyword>
<dbReference type="AlphaFoldDB" id="A0A8I0AC21"/>
<keyword evidence="17" id="KW-1185">Reference proteome</keyword>
<keyword evidence="10" id="KW-0067">ATP-binding</keyword>
<dbReference type="EMBL" id="JACOOQ010000003">
    <property type="protein sequence ID" value="MBC5639382.1"/>
    <property type="molecule type" value="Genomic_DNA"/>
</dbReference>
<evidence type="ECO:0000256" key="5">
    <source>
        <dbReference type="ARBA" id="ARBA00022553"/>
    </source>
</evidence>
<keyword evidence="8" id="KW-0547">Nucleotide-binding</keyword>
<evidence type="ECO:0000259" key="15">
    <source>
        <dbReference type="PROSITE" id="PS50109"/>
    </source>
</evidence>
<dbReference type="Gene3D" id="3.30.565.10">
    <property type="entry name" value="Histidine kinase-like ATPase, C-terminal domain"/>
    <property type="match status" value="1"/>
</dbReference>
<dbReference type="GO" id="GO:0005524">
    <property type="term" value="F:ATP binding"/>
    <property type="evidence" value="ECO:0007669"/>
    <property type="project" value="UniProtKB-KW"/>
</dbReference>
<evidence type="ECO:0000256" key="12">
    <source>
        <dbReference type="ARBA" id="ARBA00023012"/>
    </source>
</evidence>
<dbReference type="InterPro" id="IPR036890">
    <property type="entry name" value="HATPase_C_sf"/>
</dbReference>
<reference evidence="16" key="1">
    <citation type="submission" date="2020-08" db="EMBL/GenBank/DDBJ databases">
        <title>Genome public.</title>
        <authorList>
            <person name="Liu C."/>
            <person name="Sun Q."/>
        </authorList>
    </citation>
    <scope>NUCLEOTIDE SEQUENCE</scope>
    <source>
        <strain evidence="16">NSJ-42</strain>
    </source>
</reference>
<feature type="domain" description="Histidine kinase" evidence="15">
    <location>
        <begin position="474"/>
        <end position="672"/>
    </location>
</feature>
<evidence type="ECO:0000256" key="2">
    <source>
        <dbReference type="ARBA" id="ARBA00004651"/>
    </source>
</evidence>
<evidence type="ECO:0000256" key="14">
    <source>
        <dbReference type="SAM" id="Phobius"/>
    </source>
</evidence>
<protein>
    <recommendedName>
        <fullName evidence="3">histidine kinase</fullName>
        <ecNumber evidence="3">2.7.13.3</ecNumber>
    </recommendedName>
</protein>
<evidence type="ECO:0000256" key="11">
    <source>
        <dbReference type="ARBA" id="ARBA00022989"/>
    </source>
</evidence>
<dbReference type="SUPFAM" id="SSF55874">
    <property type="entry name" value="ATPase domain of HSP90 chaperone/DNA topoisomerase II/histidine kinase"/>
    <property type="match status" value="1"/>
</dbReference>
<feature type="transmembrane region" description="Helical" evidence="14">
    <location>
        <begin position="391"/>
        <end position="407"/>
    </location>
</feature>
<dbReference type="SMART" id="SM00388">
    <property type="entry name" value="HisKA"/>
    <property type="match status" value="1"/>
</dbReference>
<evidence type="ECO:0000313" key="16">
    <source>
        <dbReference type="EMBL" id="MBC5639382.1"/>
    </source>
</evidence>
<gene>
    <name evidence="16" type="ORF">H8R92_02845</name>
</gene>
<keyword evidence="4" id="KW-1003">Cell membrane</keyword>
<feature type="transmembrane region" description="Helical" evidence="14">
    <location>
        <begin position="296"/>
        <end position="318"/>
    </location>
</feature>
<keyword evidence="13 14" id="KW-0472">Membrane</keyword>
<keyword evidence="9 16" id="KW-0418">Kinase</keyword>
<dbReference type="SMART" id="SM00387">
    <property type="entry name" value="HATPase_c"/>
    <property type="match status" value="1"/>
</dbReference>
<feature type="transmembrane region" description="Helical" evidence="14">
    <location>
        <begin position="255"/>
        <end position="275"/>
    </location>
</feature>
<dbReference type="InterPro" id="IPR036097">
    <property type="entry name" value="HisK_dim/P_sf"/>
</dbReference>
<dbReference type="EC" id="2.7.13.3" evidence="3"/>
<evidence type="ECO:0000256" key="4">
    <source>
        <dbReference type="ARBA" id="ARBA00022475"/>
    </source>
</evidence>
<evidence type="ECO:0000256" key="7">
    <source>
        <dbReference type="ARBA" id="ARBA00022692"/>
    </source>
</evidence>
<keyword evidence="7 14" id="KW-0812">Transmembrane</keyword>
<evidence type="ECO:0000313" key="17">
    <source>
        <dbReference type="Proteomes" id="UP000662088"/>
    </source>
</evidence>
<comment type="caution">
    <text evidence="16">The sequence shown here is derived from an EMBL/GenBank/DDBJ whole genome shotgun (WGS) entry which is preliminary data.</text>
</comment>
<comment type="subcellular location">
    <subcellularLocation>
        <location evidence="2">Cell membrane</location>
        <topology evidence="2">Multi-pass membrane protein</topology>
    </subcellularLocation>
</comment>
<evidence type="ECO:0000256" key="9">
    <source>
        <dbReference type="ARBA" id="ARBA00022777"/>
    </source>
</evidence>
<sequence>MFKTYPFISKLAKDTSYNYLENYDFAKILIESSYALDYKIKNQNSEEIKEPKDIFIDKNSMNYLYEGNEESYNDEVYYRFNENFNRWITNLKGSLSNLQYFALDKESGLTTTNISDSITVKEDKNIDLSEIDMNKYRFTVVLNFDENGNISLSDVKGVNANTISSTMYDYKDIIDGEASQIITPIKNMTYVFAVPTELVYSDHLSWNIDNASYYGYESYGTLISASIIAIILLTALIFPYKKVKDFNILKIPFEIWFIIISCDIALWIAAAESMIRVSYLKELPIIKNQIVSEGMVSTFNIAVWFGIFAIAFFGMTVIKSMFKIGFKEYFKSRSIIGRILVWIFIYLKKTINYVTEINLEENNNKYILKLVLINAAILLILSFIWFFEIPFIIIYSIILFIVITKYVDDISDKYKRLTTATNEIAAGNLDVKIEEDLGVFNPFKDNLEKIQGGFKKAVQEEVKSQRMKTDLISNVSHDLKTPLTAIITYVDLLKDENLSQEKRKQYIEIVDRKSQRLQNLIEDLFEMSKASSGNITLNIEEIDIVSLMKQTLLELDDKIKASSLTFKNNFPEEKVALQLDSQCTFRIFENIIINATKYAMANSRVYLDIIEREDNVEVIMKNMAAEEIDFNTNEIVERFVRGDESRNTEGSGLGLAIAKSFVELQGGSFKIEVDGDLFKVIMNFKKN</sequence>
<evidence type="ECO:0000256" key="3">
    <source>
        <dbReference type="ARBA" id="ARBA00012438"/>
    </source>
</evidence>
<evidence type="ECO:0000256" key="13">
    <source>
        <dbReference type="ARBA" id="ARBA00023136"/>
    </source>
</evidence>
<dbReference type="InterPro" id="IPR050398">
    <property type="entry name" value="HssS/ArlS-like"/>
</dbReference>
<dbReference type="FunFam" id="1.10.287.130:FF:000008">
    <property type="entry name" value="Two-component sensor histidine kinase"/>
    <property type="match status" value="1"/>
</dbReference>
<dbReference type="GO" id="GO:0000155">
    <property type="term" value="F:phosphorelay sensor kinase activity"/>
    <property type="evidence" value="ECO:0007669"/>
    <property type="project" value="InterPro"/>
</dbReference>
<evidence type="ECO:0000256" key="10">
    <source>
        <dbReference type="ARBA" id="ARBA00022840"/>
    </source>
</evidence>
<feature type="transmembrane region" description="Helical" evidence="14">
    <location>
        <begin position="330"/>
        <end position="347"/>
    </location>
</feature>
<dbReference type="CDD" id="cd06225">
    <property type="entry name" value="HAMP"/>
    <property type="match status" value="1"/>
</dbReference>
<dbReference type="CDD" id="cd00082">
    <property type="entry name" value="HisKA"/>
    <property type="match status" value="1"/>
</dbReference>
<keyword evidence="5" id="KW-0597">Phosphoprotein</keyword>
<dbReference type="PROSITE" id="PS50109">
    <property type="entry name" value="HIS_KIN"/>
    <property type="match status" value="1"/>
</dbReference>
<name>A0A8I0AC21_9CLOT</name>
<dbReference type="Proteomes" id="UP000662088">
    <property type="component" value="Unassembled WGS sequence"/>
</dbReference>
<dbReference type="PANTHER" id="PTHR45528:SF1">
    <property type="entry name" value="SENSOR HISTIDINE KINASE CPXA"/>
    <property type="match status" value="1"/>
</dbReference>
<keyword evidence="12" id="KW-0902">Two-component regulatory system</keyword>
<proteinExistence type="predicted"/>
<organism evidence="16 17">
    <name type="scientific">Clostridium lentum</name>
    <dbReference type="NCBI Taxonomy" id="2763037"/>
    <lineage>
        <taxon>Bacteria</taxon>
        <taxon>Bacillati</taxon>
        <taxon>Bacillota</taxon>
        <taxon>Clostridia</taxon>
        <taxon>Eubacteriales</taxon>
        <taxon>Clostridiaceae</taxon>
        <taxon>Clostridium</taxon>
    </lineage>
</organism>
<dbReference type="InterPro" id="IPR005467">
    <property type="entry name" value="His_kinase_dom"/>
</dbReference>
<accession>A0A8I0AC21</accession>
<dbReference type="InterPro" id="IPR003594">
    <property type="entry name" value="HATPase_dom"/>
</dbReference>
<evidence type="ECO:0000256" key="8">
    <source>
        <dbReference type="ARBA" id="ARBA00022741"/>
    </source>
</evidence>
<feature type="transmembrane region" description="Helical" evidence="14">
    <location>
        <begin position="219"/>
        <end position="240"/>
    </location>
</feature>
<dbReference type="PANTHER" id="PTHR45528">
    <property type="entry name" value="SENSOR HISTIDINE KINASE CPXA"/>
    <property type="match status" value="1"/>
</dbReference>
<dbReference type="GO" id="GO:0005886">
    <property type="term" value="C:plasma membrane"/>
    <property type="evidence" value="ECO:0007669"/>
    <property type="project" value="UniProtKB-SubCell"/>
</dbReference>
<dbReference type="InterPro" id="IPR003661">
    <property type="entry name" value="HisK_dim/P_dom"/>
</dbReference>
<comment type="catalytic activity">
    <reaction evidence="1">
        <text>ATP + protein L-histidine = ADP + protein N-phospho-L-histidine.</text>
        <dbReference type="EC" id="2.7.13.3"/>
    </reaction>
</comment>
<dbReference type="Gene3D" id="1.10.287.130">
    <property type="match status" value="1"/>
</dbReference>
<keyword evidence="11 14" id="KW-1133">Transmembrane helix</keyword>